<dbReference type="Proteomes" id="UP000007322">
    <property type="component" value="Chromosome 2"/>
</dbReference>
<protein>
    <submittedName>
        <fullName evidence="2">Uncharacterized protein</fullName>
    </submittedName>
</protein>
<evidence type="ECO:0000313" key="3">
    <source>
        <dbReference type="Proteomes" id="UP000007322"/>
    </source>
</evidence>
<dbReference type="OMA" id="WSGIANQ"/>
<dbReference type="eggNOG" id="ENOG502RKII">
    <property type="taxonomic scope" value="Eukaryota"/>
</dbReference>
<evidence type="ECO:0000256" key="1">
    <source>
        <dbReference type="SAM" id="MobiDB-lite"/>
    </source>
</evidence>
<organism evidence="2 3">
    <name type="scientific">Thermothelomyces thermophilus (strain ATCC 42464 / BCRC 31852 / DSM 1799)</name>
    <name type="common">Sporotrichum thermophile</name>
    <dbReference type="NCBI Taxonomy" id="573729"/>
    <lineage>
        <taxon>Eukaryota</taxon>
        <taxon>Fungi</taxon>
        <taxon>Dikarya</taxon>
        <taxon>Ascomycota</taxon>
        <taxon>Pezizomycotina</taxon>
        <taxon>Sordariomycetes</taxon>
        <taxon>Sordariomycetidae</taxon>
        <taxon>Sordariales</taxon>
        <taxon>Chaetomiaceae</taxon>
        <taxon>Thermothelomyces</taxon>
    </lineage>
</organism>
<name>G2Q8Z0_THET4</name>
<dbReference type="EMBL" id="CP003003">
    <property type="protein sequence ID" value="AEO57134.1"/>
    <property type="molecule type" value="Genomic_DNA"/>
</dbReference>
<sequence>MSTRKTAANTQQRAASTSQSASKAQDPAILAEEEREARFAEHWMQTLPHANDEVTYYVAFKPAGDASARDAVTPDEVGRAVGSQLKLSSADRVSGLFDKMEEGKPLGKVDVAPVNGDTLDMVKEKFEVTRITVILKQGGKRTAVMPTARTHTAPQGGA</sequence>
<reference evidence="2 3" key="1">
    <citation type="journal article" date="2011" name="Nat. Biotechnol.">
        <title>Comparative genomic analysis of the thermophilic biomass-degrading fungi Myceliophthora thermophila and Thielavia terrestris.</title>
        <authorList>
            <person name="Berka R.M."/>
            <person name="Grigoriev I.V."/>
            <person name="Otillar R."/>
            <person name="Salamov A."/>
            <person name="Grimwood J."/>
            <person name="Reid I."/>
            <person name="Ishmael N."/>
            <person name="John T."/>
            <person name="Darmond C."/>
            <person name="Moisan M.-C."/>
            <person name="Henrissat B."/>
            <person name="Coutinho P.M."/>
            <person name="Lombard V."/>
            <person name="Natvig D.O."/>
            <person name="Lindquist E."/>
            <person name="Schmutz J."/>
            <person name="Lucas S."/>
            <person name="Harris P."/>
            <person name="Powlowski J."/>
            <person name="Bellemare A."/>
            <person name="Taylor D."/>
            <person name="Butler G."/>
            <person name="de Vries R.P."/>
            <person name="Allijn I.E."/>
            <person name="van den Brink J."/>
            <person name="Ushinsky S."/>
            <person name="Storms R."/>
            <person name="Powell A.J."/>
            <person name="Paulsen I.T."/>
            <person name="Elbourne L.D.H."/>
            <person name="Baker S.E."/>
            <person name="Magnuson J."/>
            <person name="LaBoissiere S."/>
            <person name="Clutterbuck A.J."/>
            <person name="Martinez D."/>
            <person name="Wogulis M."/>
            <person name="de Leon A.L."/>
            <person name="Rey M.W."/>
            <person name="Tsang A."/>
        </authorList>
    </citation>
    <scope>NUCLEOTIDE SEQUENCE [LARGE SCALE GENOMIC DNA]</scope>
    <source>
        <strain evidence="3">ATCC 42464 / BCRC 31852 / DSM 1799</strain>
    </source>
</reference>
<proteinExistence type="predicted"/>
<feature type="region of interest" description="Disordered" evidence="1">
    <location>
        <begin position="1"/>
        <end position="33"/>
    </location>
</feature>
<keyword evidence="3" id="KW-1185">Reference proteome</keyword>
<dbReference type="AlphaFoldDB" id="G2Q8Z0"/>
<feature type="compositionally biased region" description="Low complexity" evidence="1">
    <location>
        <begin position="1"/>
        <end position="25"/>
    </location>
</feature>
<dbReference type="VEuPathDB" id="FungiDB:MYCTH_2302957"/>
<evidence type="ECO:0000313" key="2">
    <source>
        <dbReference type="EMBL" id="AEO57134.1"/>
    </source>
</evidence>
<dbReference type="HOGENOM" id="CLU_1670601_0_0_1"/>
<dbReference type="InParanoid" id="G2Q8Z0"/>
<gene>
    <name evidence="2" type="ORF">MYCTH_2302957</name>
</gene>
<dbReference type="RefSeq" id="XP_003662379.1">
    <property type="nucleotide sequence ID" value="XM_003662331.1"/>
</dbReference>
<dbReference type="KEGG" id="mtm:MYCTH_2302957"/>
<accession>G2Q8Z0</accession>
<dbReference type="GeneID" id="11512432"/>